<evidence type="ECO:0000256" key="2">
    <source>
        <dbReference type="PROSITE-ProRule" id="PRU00497"/>
    </source>
</evidence>
<dbReference type="PROSITE" id="PS00233">
    <property type="entry name" value="CHIT_BIND_RR_1"/>
    <property type="match status" value="1"/>
</dbReference>
<dbReference type="PANTHER" id="PTHR10380">
    <property type="entry name" value="CUTICLE PROTEIN"/>
    <property type="match status" value="1"/>
</dbReference>
<dbReference type="InterPro" id="IPR000618">
    <property type="entry name" value="Insect_cuticle"/>
</dbReference>
<dbReference type="Pfam" id="PF00379">
    <property type="entry name" value="Chitin_bind_4"/>
    <property type="match status" value="1"/>
</dbReference>
<dbReference type="GO" id="GO:0062129">
    <property type="term" value="C:chitin-based extracellular matrix"/>
    <property type="evidence" value="ECO:0007669"/>
    <property type="project" value="TreeGrafter"/>
</dbReference>
<dbReference type="EMBL" id="GGYP01002360">
    <property type="protein sequence ID" value="MDE47131.1"/>
    <property type="molecule type" value="Transcribed_RNA"/>
</dbReference>
<proteinExistence type="predicted"/>
<dbReference type="GO" id="GO:0008010">
    <property type="term" value="F:structural constituent of chitin-based larval cuticle"/>
    <property type="evidence" value="ECO:0007669"/>
    <property type="project" value="TreeGrafter"/>
</dbReference>
<evidence type="ECO:0000256" key="3">
    <source>
        <dbReference type="SAM" id="SignalP"/>
    </source>
</evidence>
<feature type="signal peptide" evidence="3">
    <location>
        <begin position="1"/>
        <end position="18"/>
    </location>
</feature>
<keyword evidence="1 2" id="KW-0193">Cuticle</keyword>
<dbReference type="PANTHER" id="PTHR10380:SF235">
    <property type="entry name" value="CUTICULAR PROTEIN 73D, ISOFORM B"/>
    <property type="match status" value="1"/>
</dbReference>
<evidence type="ECO:0000256" key="1">
    <source>
        <dbReference type="ARBA" id="ARBA00022460"/>
    </source>
</evidence>
<dbReference type="InterPro" id="IPR050468">
    <property type="entry name" value="Cuticle_Struct_Prot"/>
</dbReference>
<dbReference type="InterPro" id="IPR031311">
    <property type="entry name" value="CHIT_BIND_RR_consensus"/>
</dbReference>
<sequence>MMKFVIVASLACLVLVQAAPAPQEDALAKPNPYQFSYSADSLGGRSAHQEQGDGNGRVQGFYTILGADGRERRVEYVADELGYRATIQTNEVGTKADPVQGSPANAEYIVSAPTDGQMQQATAFLRQARTQ</sequence>
<dbReference type="AlphaFoldDB" id="A0A6G1SA86"/>
<feature type="chain" id="PRO_5036385004" evidence="3">
    <location>
        <begin position="19"/>
        <end position="131"/>
    </location>
</feature>
<dbReference type="PROSITE" id="PS51155">
    <property type="entry name" value="CHIT_BIND_RR_2"/>
    <property type="match status" value="1"/>
</dbReference>
<evidence type="ECO:0000313" key="5">
    <source>
        <dbReference type="EMBL" id="MDE52080.1"/>
    </source>
</evidence>
<name>A0A6G1SA86_9ACAR</name>
<evidence type="ECO:0000313" key="4">
    <source>
        <dbReference type="EMBL" id="MDE47131.1"/>
    </source>
</evidence>
<reference evidence="4" key="1">
    <citation type="submission" date="2018-10" db="EMBL/GenBank/DDBJ databases">
        <title>Transcriptome assembly of Aceria tosichella (Wheat curl mite) Type 2.</title>
        <authorList>
            <person name="Scully E.D."/>
            <person name="Geib S.M."/>
            <person name="Palmer N.A."/>
            <person name="Gupta A.K."/>
            <person name="Sarath G."/>
            <person name="Tatineni S."/>
        </authorList>
    </citation>
    <scope>NUCLEOTIDE SEQUENCE</scope>
    <source>
        <strain evidence="4">LincolnNE</strain>
    </source>
</reference>
<dbReference type="EMBL" id="GGYP01007309">
    <property type="protein sequence ID" value="MDE52080.1"/>
    <property type="molecule type" value="Transcribed_RNA"/>
</dbReference>
<protein>
    <submittedName>
        <fullName evidence="4">Cuticle protein 16.8</fullName>
    </submittedName>
</protein>
<keyword evidence="3" id="KW-0732">Signal</keyword>
<dbReference type="PRINTS" id="PR00947">
    <property type="entry name" value="CUTICLE"/>
</dbReference>
<organism evidence="4">
    <name type="scientific">Aceria tosichella</name>
    <name type="common">wheat curl mite</name>
    <dbReference type="NCBI Taxonomy" id="561515"/>
    <lineage>
        <taxon>Eukaryota</taxon>
        <taxon>Metazoa</taxon>
        <taxon>Ecdysozoa</taxon>
        <taxon>Arthropoda</taxon>
        <taxon>Chelicerata</taxon>
        <taxon>Arachnida</taxon>
        <taxon>Acari</taxon>
        <taxon>Acariformes</taxon>
        <taxon>Trombidiformes</taxon>
        <taxon>Prostigmata</taxon>
        <taxon>Eupodina</taxon>
        <taxon>Eriophyoidea</taxon>
        <taxon>Eriophyidae</taxon>
        <taxon>Eriophyinae</taxon>
        <taxon>Aceriini</taxon>
        <taxon>Aceria</taxon>
    </lineage>
</organism>
<accession>A0A6G1SA86</accession>
<gene>
    <name evidence="4" type="primary">CU168_4</name>
    <name evidence="5" type="synonym">CU168_5</name>
    <name evidence="4" type="ORF">g.19042</name>
    <name evidence="5" type="ORF">g.19043</name>
</gene>